<dbReference type="AlphaFoldDB" id="A0A9P6APY1"/>
<reference evidence="1" key="1">
    <citation type="journal article" date="2020" name="Nat. Commun.">
        <title>Large-scale genome sequencing of mycorrhizal fungi provides insights into the early evolution of symbiotic traits.</title>
        <authorList>
            <person name="Miyauchi S."/>
            <person name="Kiss E."/>
            <person name="Kuo A."/>
            <person name="Drula E."/>
            <person name="Kohler A."/>
            <person name="Sanchez-Garcia M."/>
            <person name="Morin E."/>
            <person name="Andreopoulos B."/>
            <person name="Barry K.W."/>
            <person name="Bonito G."/>
            <person name="Buee M."/>
            <person name="Carver A."/>
            <person name="Chen C."/>
            <person name="Cichocki N."/>
            <person name="Clum A."/>
            <person name="Culley D."/>
            <person name="Crous P.W."/>
            <person name="Fauchery L."/>
            <person name="Girlanda M."/>
            <person name="Hayes R.D."/>
            <person name="Keri Z."/>
            <person name="LaButti K."/>
            <person name="Lipzen A."/>
            <person name="Lombard V."/>
            <person name="Magnuson J."/>
            <person name="Maillard F."/>
            <person name="Murat C."/>
            <person name="Nolan M."/>
            <person name="Ohm R.A."/>
            <person name="Pangilinan J."/>
            <person name="Pereira M.F."/>
            <person name="Perotto S."/>
            <person name="Peter M."/>
            <person name="Pfister S."/>
            <person name="Riley R."/>
            <person name="Sitrit Y."/>
            <person name="Stielow J.B."/>
            <person name="Szollosi G."/>
            <person name="Zifcakova L."/>
            <person name="Stursova M."/>
            <person name="Spatafora J.W."/>
            <person name="Tedersoo L."/>
            <person name="Vaario L.M."/>
            <person name="Yamada A."/>
            <person name="Yan M."/>
            <person name="Wang P."/>
            <person name="Xu J."/>
            <person name="Bruns T."/>
            <person name="Baldrian P."/>
            <person name="Vilgalys R."/>
            <person name="Dunand C."/>
            <person name="Henrissat B."/>
            <person name="Grigoriev I.V."/>
            <person name="Hibbett D."/>
            <person name="Nagy L.G."/>
            <person name="Martin F.M."/>
        </authorList>
    </citation>
    <scope>NUCLEOTIDE SEQUENCE</scope>
    <source>
        <strain evidence="1">UP504</strain>
    </source>
</reference>
<dbReference type="EMBL" id="MU129050">
    <property type="protein sequence ID" value="KAF9508786.1"/>
    <property type="molecule type" value="Genomic_DNA"/>
</dbReference>
<accession>A0A9P6APY1</accession>
<organism evidence="1 2">
    <name type="scientific">Hydnum rufescens UP504</name>
    <dbReference type="NCBI Taxonomy" id="1448309"/>
    <lineage>
        <taxon>Eukaryota</taxon>
        <taxon>Fungi</taxon>
        <taxon>Dikarya</taxon>
        <taxon>Basidiomycota</taxon>
        <taxon>Agaricomycotina</taxon>
        <taxon>Agaricomycetes</taxon>
        <taxon>Cantharellales</taxon>
        <taxon>Hydnaceae</taxon>
        <taxon>Hydnum</taxon>
    </lineage>
</organism>
<gene>
    <name evidence="1" type="ORF">BS47DRAFT_1350028</name>
</gene>
<evidence type="ECO:0000313" key="1">
    <source>
        <dbReference type="EMBL" id="KAF9508786.1"/>
    </source>
</evidence>
<feature type="non-terminal residue" evidence="1">
    <location>
        <position position="77"/>
    </location>
</feature>
<name>A0A9P6APY1_9AGAM</name>
<sequence>MPFKARAPPRPPNTTVAAAAFAVRTESHLCPPVRARESVPSVACLLIGKLIYPNIPTKDVFWSKQSTQVCQGNQEKM</sequence>
<keyword evidence="2" id="KW-1185">Reference proteome</keyword>
<comment type="caution">
    <text evidence="1">The sequence shown here is derived from an EMBL/GenBank/DDBJ whole genome shotgun (WGS) entry which is preliminary data.</text>
</comment>
<proteinExistence type="predicted"/>
<evidence type="ECO:0000313" key="2">
    <source>
        <dbReference type="Proteomes" id="UP000886523"/>
    </source>
</evidence>
<dbReference type="Proteomes" id="UP000886523">
    <property type="component" value="Unassembled WGS sequence"/>
</dbReference>
<protein>
    <submittedName>
        <fullName evidence="1">Uncharacterized protein</fullName>
    </submittedName>
</protein>